<feature type="transmembrane region" description="Helical" evidence="1">
    <location>
        <begin position="317"/>
        <end position="337"/>
    </location>
</feature>
<feature type="transmembrane region" description="Helical" evidence="1">
    <location>
        <begin position="233"/>
        <end position="254"/>
    </location>
</feature>
<feature type="transmembrane region" description="Helical" evidence="1">
    <location>
        <begin position="349"/>
        <end position="370"/>
    </location>
</feature>
<comment type="caution">
    <text evidence="2">The sequence shown here is derived from an EMBL/GenBank/DDBJ whole genome shotgun (WGS) entry which is preliminary data.</text>
</comment>
<sequence>MACFTVSLKLINYLISALLVLIGIALAITAIVGLATPNNEAFTASMIAVLVLCVLIVIVGALGACATKKGNRILLGIFCCVAGILFVLCFLSALAGTTIMSQTHYLADLDNAGLNGVDPDSVPGGFYVLTRDAYAGFYSSQHCRGPSCRFVEGELRCPIPIQCDTNSLTKSLNDLLYTAIKRGNPTASSLSVCENDRGLDDPFYRQSGAVNAWCISRTAAMARVDGWTLGTGIVLWALTAFLLLISITNGLLACTLQRKSAIKGGVILAMPAGTPQRRLNVINYTINGILICIGVVLISFSLYALVSKRLSLTRHAWLYGIPPVGVILILLGLLGCWATKRRKLVVMAYYCGIAALLFVFAFIAALGFTLRASDTHYLSNLARSDLNTLDKRPAKTYAGIRASYAAFYTLDGCSGPSCSQDAICTNIRCSSPPITEALNSWLSPSPIASSTFDKCIADALSDEQFDIAIAEGWCSSNITVLDLVNYWTIAILTALWFSALFVLLVSTNNGLIVFCSADSDDHSEEMDGVYI</sequence>
<organism evidence="2 3">
    <name type="scientific">Perkinsus chesapeaki</name>
    <name type="common">Clam parasite</name>
    <name type="synonym">Perkinsus andrewsi</name>
    <dbReference type="NCBI Taxonomy" id="330153"/>
    <lineage>
        <taxon>Eukaryota</taxon>
        <taxon>Sar</taxon>
        <taxon>Alveolata</taxon>
        <taxon>Perkinsozoa</taxon>
        <taxon>Perkinsea</taxon>
        <taxon>Perkinsida</taxon>
        <taxon>Perkinsidae</taxon>
        <taxon>Perkinsus</taxon>
    </lineage>
</organism>
<evidence type="ECO:0000313" key="2">
    <source>
        <dbReference type="EMBL" id="KAF4670716.1"/>
    </source>
</evidence>
<feature type="transmembrane region" description="Helical" evidence="1">
    <location>
        <begin position="486"/>
        <end position="505"/>
    </location>
</feature>
<reference evidence="2 3" key="1">
    <citation type="submission" date="2020-04" db="EMBL/GenBank/DDBJ databases">
        <title>Perkinsus chesapeaki whole genome sequence.</title>
        <authorList>
            <person name="Bogema D.R."/>
        </authorList>
    </citation>
    <scope>NUCLEOTIDE SEQUENCE [LARGE SCALE GENOMIC DNA]</scope>
    <source>
        <strain evidence="2">ATCC PRA-425</strain>
    </source>
</reference>
<keyword evidence="1" id="KW-1133">Transmembrane helix</keyword>
<evidence type="ECO:0000256" key="1">
    <source>
        <dbReference type="SAM" id="Phobius"/>
    </source>
</evidence>
<protein>
    <submittedName>
        <fullName evidence="2">Uncharacterized protein</fullName>
    </submittedName>
</protein>
<dbReference type="OrthoDB" id="446478at2759"/>
<feature type="transmembrane region" description="Helical" evidence="1">
    <location>
        <begin position="41"/>
        <end position="66"/>
    </location>
</feature>
<dbReference type="EMBL" id="JAAPAO010000147">
    <property type="protein sequence ID" value="KAF4670716.1"/>
    <property type="molecule type" value="Genomic_DNA"/>
</dbReference>
<keyword evidence="1" id="KW-0812">Transmembrane</keyword>
<keyword evidence="1" id="KW-0472">Membrane</keyword>
<dbReference type="Proteomes" id="UP000591131">
    <property type="component" value="Unassembled WGS sequence"/>
</dbReference>
<gene>
    <name evidence="2" type="ORF">FOL47_001865</name>
</gene>
<keyword evidence="3" id="KW-1185">Reference proteome</keyword>
<dbReference type="AlphaFoldDB" id="A0A7J6MH03"/>
<accession>A0A7J6MH03</accession>
<evidence type="ECO:0000313" key="3">
    <source>
        <dbReference type="Proteomes" id="UP000591131"/>
    </source>
</evidence>
<feature type="transmembrane region" description="Helical" evidence="1">
    <location>
        <begin position="12"/>
        <end position="35"/>
    </location>
</feature>
<name>A0A7J6MH03_PERCH</name>
<proteinExistence type="predicted"/>
<feature type="transmembrane region" description="Helical" evidence="1">
    <location>
        <begin position="284"/>
        <end position="305"/>
    </location>
</feature>
<feature type="transmembrane region" description="Helical" evidence="1">
    <location>
        <begin position="73"/>
        <end position="95"/>
    </location>
</feature>